<accession>A0ABN3QK28</accession>
<keyword evidence="3" id="KW-1185">Reference proteome</keyword>
<evidence type="ECO:0000313" key="3">
    <source>
        <dbReference type="Proteomes" id="UP001501509"/>
    </source>
</evidence>
<sequence length="109" mass="11828">MSDPRVMRHLLVDQGKIAADWTQPLADTSLIDSHTGRRTGPGTDMPAGHDGVIERRADGSETLVTVDGLHLDLDGQGGIRVNGRSDYCGNFMVIQRQRDQHLAPGARQA</sequence>
<protein>
    <submittedName>
        <fullName evidence="2">Uncharacterized protein</fullName>
    </submittedName>
</protein>
<dbReference type="Proteomes" id="UP001501509">
    <property type="component" value="Unassembled WGS sequence"/>
</dbReference>
<name>A0ABN3QK28_9ACTN</name>
<reference evidence="2 3" key="1">
    <citation type="journal article" date="2019" name="Int. J. Syst. Evol. Microbiol.">
        <title>The Global Catalogue of Microorganisms (GCM) 10K type strain sequencing project: providing services to taxonomists for standard genome sequencing and annotation.</title>
        <authorList>
            <consortium name="The Broad Institute Genomics Platform"/>
            <consortium name="The Broad Institute Genome Sequencing Center for Infectious Disease"/>
            <person name="Wu L."/>
            <person name="Ma J."/>
        </authorList>
    </citation>
    <scope>NUCLEOTIDE SEQUENCE [LARGE SCALE GENOMIC DNA]</scope>
    <source>
        <strain evidence="2 3">JCM 6833</strain>
    </source>
</reference>
<evidence type="ECO:0000313" key="2">
    <source>
        <dbReference type="EMBL" id="GAA2628251.1"/>
    </source>
</evidence>
<evidence type="ECO:0000256" key="1">
    <source>
        <dbReference type="SAM" id="MobiDB-lite"/>
    </source>
</evidence>
<organism evidence="2 3">
    <name type="scientific">Actinomadura fulvescens</name>
    <dbReference type="NCBI Taxonomy" id="46160"/>
    <lineage>
        <taxon>Bacteria</taxon>
        <taxon>Bacillati</taxon>
        <taxon>Actinomycetota</taxon>
        <taxon>Actinomycetes</taxon>
        <taxon>Streptosporangiales</taxon>
        <taxon>Thermomonosporaceae</taxon>
        <taxon>Actinomadura</taxon>
    </lineage>
</organism>
<proteinExistence type="predicted"/>
<dbReference type="EMBL" id="BAAATD010000013">
    <property type="protein sequence ID" value="GAA2628251.1"/>
    <property type="molecule type" value="Genomic_DNA"/>
</dbReference>
<dbReference type="RefSeq" id="WP_344547425.1">
    <property type="nucleotide sequence ID" value="NZ_BAAATD010000013.1"/>
</dbReference>
<comment type="caution">
    <text evidence="2">The sequence shown here is derived from an EMBL/GenBank/DDBJ whole genome shotgun (WGS) entry which is preliminary data.</text>
</comment>
<gene>
    <name evidence="2" type="ORF">GCM10010411_76980</name>
</gene>
<feature type="region of interest" description="Disordered" evidence="1">
    <location>
        <begin position="30"/>
        <end position="52"/>
    </location>
</feature>